<feature type="domain" description="TNase-like" evidence="1">
    <location>
        <begin position="45"/>
        <end position="172"/>
    </location>
</feature>
<dbReference type="Gene3D" id="2.40.50.90">
    <property type="match status" value="1"/>
</dbReference>
<proteinExistence type="predicted"/>
<dbReference type="SUPFAM" id="SSF50199">
    <property type="entry name" value="Staphylococcal nuclease"/>
    <property type="match status" value="1"/>
</dbReference>
<dbReference type="SMART" id="SM00318">
    <property type="entry name" value="SNc"/>
    <property type="match status" value="1"/>
</dbReference>
<dbReference type="AlphaFoldDB" id="A0A6C0DG29"/>
<evidence type="ECO:0000313" key="2">
    <source>
        <dbReference type="EMBL" id="QHT14909.1"/>
    </source>
</evidence>
<evidence type="ECO:0000259" key="1">
    <source>
        <dbReference type="PROSITE" id="PS50830"/>
    </source>
</evidence>
<dbReference type="Pfam" id="PF00565">
    <property type="entry name" value="SNase"/>
    <property type="match status" value="1"/>
</dbReference>
<sequence length="172" mass="19683">MAFSIKRYLCFCSFFNNKKKNRERRISVNNLQDADWDNTAPFVPPVTRGKVIKVYDGDTITIASKLPYKSSEIYRFSVRLRGIDSPEIKSKSPVEKELALNSKMCLSNVILGQIVQLKNVSTEKYGRILADVYVDDVSVNKWMLENKFAVPYNGGKKIRSPEWDNDSSSDDE</sequence>
<dbReference type="InterPro" id="IPR035437">
    <property type="entry name" value="SNase_OB-fold_sf"/>
</dbReference>
<organism evidence="2">
    <name type="scientific">viral metagenome</name>
    <dbReference type="NCBI Taxonomy" id="1070528"/>
    <lineage>
        <taxon>unclassified sequences</taxon>
        <taxon>metagenomes</taxon>
        <taxon>organismal metagenomes</taxon>
    </lineage>
</organism>
<protein>
    <recommendedName>
        <fullName evidence="1">TNase-like domain-containing protein</fullName>
    </recommendedName>
</protein>
<dbReference type="PROSITE" id="PS50830">
    <property type="entry name" value="TNASE_3"/>
    <property type="match status" value="1"/>
</dbReference>
<reference evidence="2" key="1">
    <citation type="journal article" date="2020" name="Nature">
        <title>Giant virus diversity and host interactions through global metagenomics.</title>
        <authorList>
            <person name="Schulz F."/>
            <person name="Roux S."/>
            <person name="Paez-Espino D."/>
            <person name="Jungbluth S."/>
            <person name="Walsh D.A."/>
            <person name="Denef V.J."/>
            <person name="McMahon K.D."/>
            <person name="Konstantinidis K.T."/>
            <person name="Eloe-Fadrosh E.A."/>
            <person name="Kyrpides N.C."/>
            <person name="Woyke T."/>
        </authorList>
    </citation>
    <scope>NUCLEOTIDE SEQUENCE</scope>
    <source>
        <strain evidence="2">GVMAG-M-3300023174-144</strain>
    </source>
</reference>
<accession>A0A6C0DG29</accession>
<dbReference type="InterPro" id="IPR016071">
    <property type="entry name" value="Staphylococal_nuclease_OB-fold"/>
</dbReference>
<name>A0A6C0DG29_9ZZZZ</name>
<dbReference type="EMBL" id="MN739598">
    <property type="protein sequence ID" value="QHT14909.1"/>
    <property type="molecule type" value="Genomic_DNA"/>
</dbReference>